<dbReference type="InterPro" id="IPR050765">
    <property type="entry name" value="Riboflavin_Biosynth_HTPR"/>
</dbReference>
<dbReference type="GO" id="GO:0009231">
    <property type="term" value="P:riboflavin biosynthetic process"/>
    <property type="evidence" value="ECO:0007669"/>
    <property type="project" value="InterPro"/>
</dbReference>
<dbReference type="Gene3D" id="3.40.430.10">
    <property type="entry name" value="Dihydrofolate Reductase, subunit A"/>
    <property type="match status" value="1"/>
</dbReference>
<organism evidence="2 3">
    <name type="scientific">Chitinophaga dinghuensis</name>
    <dbReference type="NCBI Taxonomy" id="1539050"/>
    <lineage>
        <taxon>Bacteria</taxon>
        <taxon>Pseudomonadati</taxon>
        <taxon>Bacteroidota</taxon>
        <taxon>Chitinophagia</taxon>
        <taxon>Chitinophagales</taxon>
        <taxon>Chitinophagaceae</taxon>
        <taxon>Chitinophaga</taxon>
    </lineage>
</organism>
<keyword evidence="3" id="KW-1185">Reference proteome</keyword>
<reference evidence="2 3" key="1">
    <citation type="submission" date="2018-06" db="EMBL/GenBank/DDBJ databases">
        <title>Genomic Encyclopedia of Archaeal and Bacterial Type Strains, Phase II (KMG-II): from individual species to whole genera.</title>
        <authorList>
            <person name="Goeker M."/>
        </authorList>
    </citation>
    <scope>NUCLEOTIDE SEQUENCE [LARGE SCALE GENOMIC DNA]</scope>
    <source>
        <strain evidence="2 3">DSM 29821</strain>
    </source>
</reference>
<proteinExistence type="predicted"/>
<evidence type="ECO:0000313" key="3">
    <source>
        <dbReference type="Proteomes" id="UP000249819"/>
    </source>
</evidence>
<dbReference type="Pfam" id="PF01872">
    <property type="entry name" value="RibD_C"/>
    <property type="match status" value="1"/>
</dbReference>
<protein>
    <submittedName>
        <fullName evidence="2">Dihydrofolate reductase</fullName>
    </submittedName>
</protein>
<dbReference type="InterPro" id="IPR024072">
    <property type="entry name" value="DHFR-like_dom_sf"/>
</dbReference>
<dbReference type="GO" id="GO:0008703">
    <property type="term" value="F:5-amino-6-(5-phosphoribosylamino)uracil reductase activity"/>
    <property type="evidence" value="ECO:0007669"/>
    <property type="project" value="InterPro"/>
</dbReference>
<name>A0A327VZS8_9BACT</name>
<comment type="caution">
    <text evidence="2">The sequence shown here is derived from an EMBL/GenBank/DDBJ whole genome shotgun (WGS) entry which is preliminary data.</text>
</comment>
<gene>
    <name evidence="2" type="ORF">CLV59_104217</name>
</gene>
<dbReference type="InterPro" id="IPR002734">
    <property type="entry name" value="RibDG_C"/>
</dbReference>
<evidence type="ECO:0000313" key="2">
    <source>
        <dbReference type="EMBL" id="RAJ81992.1"/>
    </source>
</evidence>
<dbReference type="SUPFAM" id="SSF53597">
    <property type="entry name" value="Dihydrofolate reductase-like"/>
    <property type="match status" value="1"/>
</dbReference>
<dbReference type="PANTHER" id="PTHR38011">
    <property type="entry name" value="DIHYDROFOLATE REDUCTASE FAMILY PROTEIN (AFU_ORTHOLOGUE AFUA_8G06820)"/>
    <property type="match status" value="1"/>
</dbReference>
<dbReference type="EMBL" id="QLMA01000004">
    <property type="protein sequence ID" value="RAJ81992.1"/>
    <property type="molecule type" value="Genomic_DNA"/>
</dbReference>
<dbReference type="AlphaFoldDB" id="A0A327VZS8"/>
<dbReference type="RefSeq" id="WP_170137742.1">
    <property type="nucleotide sequence ID" value="NZ_QLMA01000004.1"/>
</dbReference>
<dbReference type="PANTHER" id="PTHR38011:SF11">
    <property type="entry name" value="2,5-DIAMINO-6-RIBOSYLAMINO-4(3H)-PYRIMIDINONE 5'-PHOSPHATE REDUCTASE"/>
    <property type="match status" value="1"/>
</dbReference>
<dbReference type="Proteomes" id="UP000249819">
    <property type="component" value="Unassembled WGS sequence"/>
</dbReference>
<evidence type="ECO:0000259" key="1">
    <source>
        <dbReference type="Pfam" id="PF01872"/>
    </source>
</evidence>
<accession>A0A327VZS8</accession>
<feature type="domain" description="Bacterial bifunctional deaminase-reductase C-terminal" evidence="1">
    <location>
        <begin position="2"/>
        <end position="175"/>
    </location>
</feature>
<sequence length="195" mass="22333">MRKVVAQAFVTLDGFTAGPNGETDWQLHGFSEEMGEYIYETYEEADLLLLGKYTYLQFEAYWQHQSNNPEADRMNNTAKIVCSTTLPSANWSNTILVKSNVAAEIRALKNKPGKNMMIVGSVGLMQSLAQQDLIDEYRFLTYPVFLGAGRRLLDNIRETRQLELMYSRIFTNGVMLTIYRPSQRICLYEYLAAVK</sequence>